<dbReference type="InterPro" id="IPR015517">
    <property type="entry name" value="dCMP_deaminase-rel"/>
</dbReference>
<evidence type="ECO:0000313" key="8">
    <source>
        <dbReference type="EMBL" id="DAF45644.1"/>
    </source>
</evidence>
<dbReference type="InterPro" id="IPR016192">
    <property type="entry name" value="APOBEC/CMP_deaminase_Zn-bd"/>
</dbReference>
<accession>A0A8S5S3Q6</accession>
<sequence length="139" mass="15523">MKDKFKKAYMEAALVFSRLSYAKRRKVGAVIVKDDTIIGIGYNGTPPGWWNECEDNEGKTTPFVIHAEQNALDKIVRSSVSSIGACLFVTTAPCIDCAKRILGAKIQKVYYLDEYHNQDGIAFLERAGIPCERVQLCDD</sequence>
<proteinExistence type="inferred from homology"/>
<dbReference type="GO" id="GO:0006220">
    <property type="term" value="P:pyrimidine nucleotide metabolic process"/>
    <property type="evidence" value="ECO:0007669"/>
    <property type="project" value="InterPro"/>
</dbReference>
<comment type="cofactor">
    <cofactor evidence="6">
        <name>Zn(2+)</name>
        <dbReference type="ChEBI" id="CHEBI:29105"/>
    </cofactor>
</comment>
<dbReference type="Gene3D" id="3.40.140.10">
    <property type="entry name" value="Cytidine Deaminase, domain 2"/>
    <property type="match status" value="1"/>
</dbReference>
<dbReference type="Pfam" id="PF00383">
    <property type="entry name" value="dCMP_cyt_deam_1"/>
    <property type="match status" value="1"/>
</dbReference>
<feature type="binding site" evidence="6">
    <location>
        <position position="94"/>
    </location>
    <ligand>
        <name>Zn(2+)</name>
        <dbReference type="ChEBI" id="CHEBI:29105"/>
        <note>catalytic</note>
    </ligand>
</feature>
<dbReference type="PANTHER" id="PTHR11086:SF18">
    <property type="entry name" value="DEOXYCYTIDYLATE DEAMINASE"/>
    <property type="match status" value="1"/>
</dbReference>
<dbReference type="EMBL" id="BK032517">
    <property type="protein sequence ID" value="DAF45644.1"/>
    <property type="molecule type" value="Genomic_DNA"/>
</dbReference>
<dbReference type="InterPro" id="IPR016473">
    <property type="entry name" value="dCMP_deaminase"/>
</dbReference>
<dbReference type="GO" id="GO:0008270">
    <property type="term" value="F:zinc ion binding"/>
    <property type="evidence" value="ECO:0007669"/>
    <property type="project" value="InterPro"/>
</dbReference>
<dbReference type="PIRSF" id="PIRSF006019">
    <property type="entry name" value="dCMP_deaminase"/>
    <property type="match status" value="1"/>
</dbReference>
<evidence type="ECO:0000256" key="5">
    <source>
        <dbReference type="PIRSR" id="PIRSR006019-1"/>
    </source>
</evidence>
<evidence type="ECO:0000256" key="3">
    <source>
        <dbReference type="ARBA" id="ARBA00022801"/>
    </source>
</evidence>
<evidence type="ECO:0000256" key="1">
    <source>
        <dbReference type="ARBA" id="ARBA00006576"/>
    </source>
</evidence>
<feature type="domain" description="CMP/dCMP-type deaminase" evidence="7">
    <location>
        <begin position="4"/>
        <end position="124"/>
    </location>
</feature>
<dbReference type="InterPro" id="IPR016193">
    <property type="entry name" value="Cytidine_deaminase-like"/>
</dbReference>
<keyword evidence="3" id="KW-0378">Hydrolase</keyword>
<dbReference type="GO" id="GO:0004132">
    <property type="term" value="F:dCMP deaminase activity"/>
    <property type="evidence" value="ECO:0007669"/>
    <property type="project" value="InterPro"/>
</dbReference>
<keyword evidence="2 6" id="KW-0479">Metal-binding</keyword>
<reference evidence="8" key="1">
    <citation type="journal article" date="2021" name="Proc. Natl. Acad. Sci. U.S.A.">
        <title>A Catalog of Tens of Thousands of Viruses from Human Metagenomes Reveals Hidden Associations with Chronic Diseases.</title>
        <authorList>
            <person name="Tisza M.J."/>
            <person name="Buck C.B."/>
        </authorList>
    </citation>
    <scope>NUCLEOTIDE SEQUENCE</scope>
    <source>
        <strain evidence="8">CtJ7x27</strain>
    </source>
</reference>
<protein>
    <submittedName>
        <fullName evidence="8">Deoxycytidylate deaminase</fullName>
    </submittedName>
</protein>
<organism evidence="8">
    <name type="scientific">Siphoviridae sp. ctJ7x27</name>
    <dbReference type="NCBI Taxonomy" id="2827835"/>
    <lineage>
        <taxon>Viruses</taxon>
        <taxon>Duplodnaviria</taxon>
        <taxon>Heunggongvirae</taxon>
        <taxon>Uroviricota</taxon>
        <taxon>Caudoviricetes</taxon>
    </lineage>
</organism>
<dbReference type="PANTHER" id="PTHR11086">
    <property type="entry name" value="DEOXYCYTIDYLATE DEAMINASE-RELATED"/>
    <property type="match status" value="1"/>
</dbReference>
<feature type="active site" description="Proton donor" evidence="5">
    <location>
        <position position="68"/>
    </location>
</feature>
<feature type="binding site" evidence="6">
    <location>
        <position position="97"/>
    </location>
    <ligand>
        <name>Zn(2+)</name>
        <dbReference type="ChEBI" id="CHEBI:29105"/>
        <note>catalytic</note>
    </ligand>
</feature>
<evidence type="ECO:0000259" key="7">
    <source>
        <dbReference type="PROSITE" id="PS51747"/>
    </source>
</evidence>
<evidence type="ECO:0000256" key="6">
    <source>
        <dbReference type="PIRSR" id="PIRSR006019-2"/>
    </source>
</evidence>
<evidence type="ECO:0000256" key="4">
    <source>
        <dbReference type="ARBA" id="ARBA00022833"/>
    </source>
</evidence>
<comment type="similarity">
    <text evidence="1">Belongs to the cytidine and deoxycytidylate deaminase family.</text>
</comment>
<dbReference type="PROSITE" id="PS51747">
    <property type="entry name" value="CYT_DCMP_DEAMINASES_2"/>
    <property type="match status" value="1"/>
</dbReference>
<keyword evidence="4 6" id="KW-0862">Zinc</keyword>
<feature type="binding site" evidence="6">
    <location>
        <position position="66"/>
    </location>
    <ligand>
        <name>Zn(2+)</name>
        <dbReference type="ChEBI" id="CHEBI:29105"/>
        <note>catalytic</note>
    </ligand>
</feature>
<dbReference type="PROSITE" id="PS00903">
    <property type="entry name" value="CYT_DCMP_DEAMINASES_1"/>
    <property type="match status" value="1"/>
</dbReference>
<dbReference type="InterPro" id="IPR002125">
    <property type="entry name" value="CMP_dCMP_dom"/>
</dbReference>
<name>A0A8S5S3Q6_9CAUD</name>
<dbReference type="SUPFAM" id="SSF53927">
    <property type="entry name" value="Cytidine deaminase-like"/>
    <property type="match status" value="1"/>
</dbReference>
<evidence type="ECO:0000256" key="2">
    <source>
        <dbReference type="ARBA" id="ARBA00022723"/>
    </source>
</evidence>